<evidence type="ECO:0000313" key="3">
    <source>
        <dbReference type="Proteomes" id="UP000217790"/>
    </source>
</evidence>
<organism evidence="2 3">
    <name type="scientific">Armillaria gallica</name>
    <name type="common">Bulbous honey fungus</name>
    <name type="synonym">Armillaria bulbosa</name>
    <dbReference type="NCBI Taxonomy" id="47427"/>
    <lineage>
        <taxon>Eukaryota</taxon>
        <taxon>Fungi</taxon>
        <taxon>Dikarya</taxon>
        <taxon>Basidiomycota</taxon>
        <taxon>Agaricomycotina</taxon>
        <taxon>Agaricomycetes</taxon>
        <taxon>Agaricomycetidae</taxon>
        <taxon>Agaricales</taxon>
        <taxon>Marasmiineae</taxon>
        <taxon>Physalacriaceae</taxon>
        <taxon>Armillaria</taxon>
    </lineage>
</organism>
<reference evidence="3" key="1">
    <citation type="journal article" date="2017" name="Nat. Ecol. Evol.">
        <title>Genome expansion and lineage-specific genetic innovations in the forest pathogenic fungi Armillaria.</title>
        <authorList>
            <person name="Sipos G."/>
            <person name="Prasanna A.N."/>
            <person name="Walter M.C."/>
            <person name="O'Connor E."/>
            <person name="Balint B."/>
            <person name="Krizsan K."/>
            <person name="Kiss B."/>
            <person name="Hess J."/>
            <person name="Varga T."/>
            <person name="Slot J."/>
            <person name="Riley R."/>
            <person name="Boka B."/>
            <person name="Rigling D."/>
            <person name="Barry K."/>
            <person name="Lee J."/>
            <person name="Mihaltcheva S."/>
            <person name="LaButti K."/>
            <person name="Lipzen A."/>
            <person name="Waldron R."/>
            <person name="Moloney N.M."/>
            <person name="Sperisen C."/>
            <person name="Kredics L."/>
            <person name="Vagvoelgyi C."/>
            <person name="Patrignani A."/>
            <person name="Fitzpatrick D."/>
            <person name="Nagy I."/>
            <person name="Doyle S."/>
            <person name="Anderson J.B."/>
            <person name="Grigoriev I.V."/>
            <person name="Gueldener U."/>
            <person name="Muensterkoetter M."/>
            <person name="Nagy L.G."/>
        </authorList>
    </citation>
    <scope>NUCLEOTIDE SEQUENCE [LARGE SCALE GENOMIC DNA]</scope>
    <source>
        <strain evidence="3">Ar21-2</strain>
    </source>
</reference>
<dbReference type="AlphaFoldDB" id="A0A2H3DD61"/>
<dbReference type="EMBL" id="KZ293686">
    <property type="protein sequence ID" value="PBK86183.1"/>
    <property type="molecule type" value="Genomic_DNA"/>
</dbReference>
<evidence type="ECO:0000256" key="1">
    <source>
        <dbReference type="SAM" id="MobiDB-lite"/>
    </source>
</evidence>
<proteinExistence type="predicted"/>
<feature type="region of interest" description="Disordered" evidence="1">
    <location>
        <begin position="187"/>
        <end position="213"/>
    </location>
</feature>
<feature type="compositionally biased region" description="Low complexity" evidence="1">
    <location>
        <begin position="201"/>
        <end position="213"/>
    </location>
</feature>
<gene>
    <name evidence="2" type="ORF">ARMGADRAFT_543472</name>
</gene>
<sequence>MTKFDVLSDDYQGPPRPAPLTRLPKIKFIQAHCPVLPHRWPSRPRSEAQCVSTLLPVCVWTTTGSWTDRRHSVQPSHHLRSALIQVVFARSVSFASFASFACSCIQADDNDGCPRHRPKKAQCSLKYRCSVLGGVNIVILRPHLHRQSHKPHRAPTRRLAIASNSRCALHHPHIYTLIRAPRTANSSSTPSLSHYGYAPMTTSTGSSTTTVSP</sequence>
<dbReference type="InParanoid" id="A0A2H3DD61"/>
<evidence type="ECO:0000313" key="2">
    <source>
        <dbReference type="EMBL" id="PBK86183.1"/>
    </source>
</evidence>
<protein>
    <submittedName>
        <fullName evidence="2">Uncharacterized protein</fullName>
    </submittedName>
</protein>
<keyword evidence="3" id="KW-1185">Reference proteome</keyword>
<dbReference type="Proteomes" id="UP000217790">
    <property type="component" value="Unassembled WGS sequence"/>
</dbReference>
<name>A0A2H3DD61_ARMGA</name>
<accession>A0A2H3DD61</accession>